<dbReference type="GeneID" id="28730114"/>
<evidence type="ECO:0000259" key="2">
    <source>
        <dbReference type="Pfam" id="PF23585"/>
    </source>
</evidence>
<proteinExistence type="predicted"/>
<dbReference type="EMBL" id="LGAV01000004">
    <property type="protein sequence ID" value="KOS14239.1"/>
    <property type="molecule type" value="Genomic_DNA"/>
</dbReference>
<evidence type="ECO:0000256" key="1">
    <source>
        <dbReference type="SAM" id="SignalP"/>
    </source>
</evidence>
<dbReference type="Proteomes" id="UP000037751">
    <property type="component" value="Unassembled WGS sequence"/>
</dbReference>
<organism evidence="3 4">
    <name type="scientific">Malassezia pachydermatis</name>
    <dbReference type="NCBI Taxonomy" id="77020"/>
    <lineage>
        <taxon>Eukaryota</taxon>
        <taxon>Fungi</taxon>
        <taxon>Dikarya</taxon>
        <taxon>Basidiomycota</taxon>
        <taxon>Ustilaginomycotina</taxon>
        <taxon>Malasseziomycetes</taxon>
        <taxon>Malasseziales</taxon>
        <taxon>Malasseziaceae</taxon>
        <taxon>Malassezia</taxon>
    </lineage>
</organism>
<evidence type="ECO:0000313" key="4">
    <source>
        <dbReference type="Proteomes" id="UP000037751"/>
    </source>
</evidence>
<keyword evidence="1" id="KW-0732">Signal</keyword>
<dbReference type="PANTHER" id="PTHR42028:SF1">
    <property type="entry name" value="YALI0E30657P"/>
    <property type="match status" value="1"/>
</dbReference>
<sequence length="192" mass="20548">MYALACVWLLVCACLVAAKHPGAPTATHTSLRAATPTTVLQARADDDTLQAGGITITEPAQTAQQSFYKIAPHESITFGWQFTSLTKTPARLFVAASCSANGNTYPIAPSPSGIPGDATAVTWYPYGYRLDAQAHGQPDLVAATYRLIVYDENGPDHVPRGGEFQVNNMAQFALYFPQAYTPLSGTLVLQLL</sequence>
<dbReference type="RefSeq" id="XP_017991871.1">
    <property type="nucleotide sequence ID" value="XM_018138238.1"/>
</dbReference>
<keyword evidence="4" id="KW-1185">Reference proteome</keyword>
<dbReference type="InterPro" id="IPR055561">
    <property type="entry name" value="DUF7137"/>
</dbReference>
<feature type="chain" id="PRO_5005839271" description="DUF7137 domain-containing protein" evidence="1">
    <location>
        <begin position="19"/>
        <end position="192"/>
    </location>
</feature>
<evidence type="ECO:0000313" key="3">
    <source>
        <dbReference type="EMBL" id="KOS14239.1"/>
    </source>
</evidence>
<reference evidence="3 4" key="1">
    <citation type="submission" date="2015-07" db="EMBL/GenBank/DDBJ databases">
        <title>Draft Genome Sequence of Malassezia furfur CBS1878 and Malassezia pachydermatis CBS1879.</title>
        <authorList>
            <person name="Triana S."/>
            <person name="Ohm R."/>
            <person name="Gonzalez A."/>
            <person name="DeCock H."/>
            <person name="Restrepo S."/>
            <person name="Celis A."/>
        </authorList>
    </citation>
    <scope>NUCLEOTIDE SEQUENCE [LARGE SCALE GENOMIC DNA]</scope>
    <source>
        <strain evidence="3 4">CBS 1879</strain>
    </source>
</reference>
<dbReference type="AlphaFoldDB" id="A0A0M9VPB8"/>
<comment type="caution">
    <text evidence="3">The sequence shown here is derived from an EMBL/GenBank/DDBJ whole genome shotgun (WGS) entry which is preliminary data.</text>
</comment>
<accession>A0A0M9VPB8</accession>
<feature type="domain" description="DUF7137" evidence="2">
    <location>
        <begin position="49"/>
        <end position="185"/>
    </location>
</feature>
<dbReference type="OrthoDB" id="2435509at2759"/>
<dbReference type="Pfam" id="PF23585">
    <property type="entry name" value="DUF7137"/>
    <property type="match status" value="1"/>
</dbReference>
<dbReference type="STRING" id="77020.A0A0M9VPB8"/>
<protein>
    <recommendedName>
        <fullName evidence="2">DUF7137 domain-containing protein</fullName>
    </recommendedName>
</protein>
<gene>
    <name evidence="3" type="ORF">Malapachy_3779</name>
</gene>
<dbReference type="PANTHER" id="PTHR42028">
    <property type="entry name" value="CHROMOSOME 1, WHOLE GENOME SHOTGUN SEQUENCE"/>
    <property type="match status" value="1"/>
</dbReference>
<feature type="signal peptide" evidence="1">
    <location>
        <begin position="1"/>
        <end position="18"/>
    </location>
</feature>
<name>A0A0M9VPB8_9BASI</name>
<dbReference type="VEuPathDB" id="FungiDB:Malapachy_3779"/>